<evidence type="ECO:0000313" key="3">
    <source>
        <dbReference type="EMBL" id="MBZ1349197.1"/>
    </source>
</evidence>
<dbReference type="PANTHER" id="PTHR30383:SF5">
    <property type="entry name" value="SGNH HYDROLASE-TYPE ESTERASE DOMAIN-CONTAINING PROTEIN"/>
    <property type="match status" value="1"/>
</dbReference>
<keyword evidence="1" id="KW-1133">Transmembrane helix</keyword>
<dbReference type="Proteomes" id="UP000739565">
    <property type="component" value="Unassembled WGS sequence"/>
</dbReference>
<sequence length="464" mass="50895">MKIDRVTRPCGLVEENRVKRIRNLRQFLMVCVMLCVPLTTAIAQTKPLAFSQGDRIVWLGDSITAAYTYGRYIETFFLLRRPDLDLTFVNAGIGGHSAFDGLNRLDRDVLVHRPTVVVINFGMNDAAYPLNSPHAALIKNVQAIIERLREAGVKRIIWVEPSPANIAGVASPSKLIDRQRQLERLVAAMQAEAVGADVLKVQWHQTLKNALALTASSQDIKLIPDRIHPSAIGHGLMAVEFLRQIGANLAPAVIQSNVSDRTVETEFLPAGANEKKALKFQTALTRGKGVSVDVGMALPPVPFVLSHAQVKSVASAELSALKSLVWRVSGLEAQASYHVMLDSVSVGRFTGEELARGVDVMQGAETRASLSAQARKDLEACSLKTGYSYVNDYDCLFDMIVKRDLLVAATRGDRMRDLPDFGVVGHSAYLTFMQSWMDSTNAAIDARAILMRKTPHVLSLNRAQ</sequence>
<dbReference type="SUPFAM" id="SSF52266">
    <property type="entry name" value="SGNH hydrolase"/>
    <property type="match status" value="1"/>
</dbReference>
<dbReference type="PANTHER" id="PTHR30383">
    <property type="entry name" value="THIOESTERASE 1/PROTEASE 1/LYSOPHOSPHOLIPASE L1"/>
    <property type="match status" value="1"/>
</dbReference>
<gene>
    <name evidence="3" type="ORF">KZZ10_00930</name>
</gene>
<evidence type="ECO:0000259" key="2">
    <source>
        <dbReference type="Pfam" id="PF13472"/>
    </source>
</evidence>
<dbReference type="InterPro" id="IPR051532">
    <property type="entry name" value="Ester_Hydrolysis_Enzymes"/>
</dbReference>
<protein>
    <submittedName>
        <fullName evidence="3">SGNH/GDSL hydrolase family protein</fullName>
    </submittedName>
</protein>
<dbReference type="InterPro" id="IPR013830">
    <property type="entry name" value="SGNH_hydro"/>
</dbReference>
<dbReference type="GO" id="GO:0004622">
    <property type="term" value="F:phosphatidylcholine lysophospholipase activity"/>
    <property type="evidence" value="ECO:0007669"/>
    <property type="project" value="TreeGrafter"/>
</dbReference>
<dbReference type="CDD" id="cd01834">
    <property type="entry name" value="SGNH_hydrolase_like_2"/>
    <property type="match status" value="1"/>
</dbReference>
<keyword evidence="1" id="KW-0472">Membrane</keyword>
<dbReference type="AlphaFoldDB" id="A0A953N7U2"/>
<name>A0A953N7U2_9BURK</name>
<keyword evidence="1" id="KW-0812">Transmembrane</keyword>
<accession>A0A953N7U2</accession>
<reference evidence="3" key="1">
    <citation type="submission" date="2021-07" db="EMBL/GenBank/DDBJ databases">
        <title>New genus and species of the family Alcaligenaceae.</title>
        <authorList>
            <person name="Hahn M.W."/>
        </authorList>
    </citation>
    <scope>NUCLEOTIDE SEQUENCE</scope>
    <source>
        <strain evidence="3">LF4-65</strain>
    </source>
</reference>
<dbReference type="Pfam" id="PF13472">
    <property type="entry name" value="Lipase_GDSL_2"/>
    <property type="match status" value="1"/>
</dbReference>
<evidence type="ECO:0000256" key="1">
    <source>
        <dbReference type="SAM" id="Phobius"/>
    </source>
</evidence>
<proteinExistence type="predicted"/>
<dbReference type="InterPro" id="IPR036514">
    <property type="entry name" value="SGNH_hydro_sf"/>
</dbReference>
<keyword evidence="3" id="KW-0378">Hydrolase</keyword>
<feature type="transmembrane region" description="Helical" evidence="1">
    <location>
        <begin position="27"/>
        <end position="45"/>
    </location>
</feature>
<keyword evidence="4" id="KW-1185">Reference proteome</keyword>
<comment type="caution">
    <text evidence="3">The sequence shown here is derived from an EMBL/GenBank/DDBJ whole genome shotgun (WGS) entry which is preliminary data.</text>
</comment>
<organism evidence="3 4">
    <name type="scientific">Zwartia hollandica</name>
    <dbReference type="NCBI Taxonomy" id="324606"/>
    <lineage>
        <taxon>Bacteria</taxon>
        <taxon>Pseudomonadati</taxon>
        <taxon>Pseudomonadota</taxon>
        <taxon>Betaproteobacteria</taxon>
        <taxon>Burkholderiales</taxon>
        <taxon>Alcaligenaceae</taxon>
        <taxon>Zwartia</taxon>
    </lineage>
</organism>
<evidence type="ECO:0000313" key="4">
    <source>
        <dbReference type="Proteomes" id="UP000739565"/>
    </source>
</evidence>
<dbReference type="EMBL" id="JAHXRI010000001">
    <property type="protein sequence ID" value="MBZ1349197.1"/>
    <property type="molecule type" value="Genomic_DNA"/>
</dbReference>
<dbReference type="RefSeq" id="WP_259659611.1">
    <property type="nucleotide sequence ID" value="NZ_JAHXRI010000001.1"/>
</dbReference>
<feature type="domain" description="SGNH hydrolase-type esterase" evidence="2">
    <location>
        <begin position="59"/>
        <end position="235"/>
    </location>
</feature>
<dbReference type="Gene3D" id="3.40.50.1110">
    <property type="entry name" value="SGNH hydrolase"/>
    <property type="match status" value="1"/>
</dbReference>